<dbReference type="InterPro" id="IPR016162">
    <property type="entry name" value="Ald_DH_N"/>
</dbReference>
<evidence type="ECO:0000256" key="1">
    <source>
        <dbReference type="ARBA" id="ARBA00009986"/>
    </source>
</evidence>
<dbReference type="FunFam" id="3.40.309.10:FF:000012">
    <property type="entry name" value="Betaine aldehyde dehydrogenase"/>
    <property type="match status" value="1"/>
</dbReference>
<protein>
    <submittedName>
        <fullName evidence="6">Probable Magnesium-activated aldehyde dehydrogenase, cytosolic</fullName>
    </submittedName>
</protein>
<proteinExistence type="inferred from homology"/>
<evidence type="ECO:0000256" key="4">
    <source>
        <dbReference type="RuleBase" id="RU003345"/>
    </source>
</evidence>
<dbReference type="PANTHER" id="PTHR11699">
    <property type="entry name" value="ALDEHYDE DEHYDROGENASE-RELATED"/>
    <property type="match status" value="1"/>
</dbReference>
<dbReference type="InterPro" id="IPR016163">
    <property type="entry name" value="Ald_DH_C"/>
</dbReference>
<accession>A0A376BB39</accession>
<evidence type="ECO:0000259" key="5">
    <source>
        <dbReference type="Pfam" id="PF00171"/>
    </source>
</evidence>
<dbReference type="GO" id="GO:0019752">
    <property type="term" value="P:carboxylic acid metabolic process"/>
    <property type="evidence" value="ECO:0007669"/>
    <property type="project" value="UniProtKB-ARBA"/>
</dbReference>
<dbReference type="InterPro" id="IPR016161">
    <property type="entry name" value="Ald_DH/histidinol_DH"/>
</dbReference>
<evidence type="ECO:0000256" key="3">
    <source>
        <dbReference type="PROSITE-ProRule" id="PRU10007"/>
    </source>
</evidence>
<dbReference type="GO" id="GO:0016620">
    <property type="term" value="F:oxidoreductase activity, acting on the aldehyde or oxo group of donors, NAD or NADP as acceptor"/>
    <property type="evidence" value="ECO:0007669"/>
    <property type="project" value="InterPro"/>
</dbReference>
<dbReference type="EMBL" id="UFAJ01000972">
    <property type="protein sequence ID" value="SSD61898.1"/>
    <property type="molecule type" value="Genomic_DNA"/>
</dbReference>
<reference evidence="7" key="1">
    <citation type="submission" date="2018-06" db="EMBL/GenBank/DDBJ databases">
        <authorList>
            <person name="Guldener U."/>
        </authorList>
    </citation>
    <scope>NUCLEOTIDE SEQUENCE [LARGE SCALE GENOMIC DNA]</scope>
    <source>
        <strain evidence="7">UTAD17</strain>
    </source>
</reference>
<dbReference type="InterPro" id="IPR015590">
    <property type="entry name" value="Aldehyde_DH_dom"/>
</dbReference>
<feature type="active site" evidence="3">
    <location>
        <position position="332"/>
    </location>
</feature>
<name>A0A376BB39_9ASCO</name>
<dbReference type="Gene3D" id="3.40.309.10">
    <property type="entry name" value="Aldehyde Dehydrogenase, Chain A, domain 2"/>
    <property type="match status" value="1"/>
</dbReference>
<dbReference type="CDD" id="cd07091">
    <property type="entry name" value="ALDH_F1-2_Ald2-like"/>
    <property type="match status" value="1"/>
</dbReference>
<sequence length="562" mass="61345">MILPKNARNLVRTSTSLKSSTFFITAKFSFINNKRLLSTTGNLKNNLHYSKQKYPANPDSTKNYIIEKADEAIITLPNGVTYNQPTGLFINGEFIKSQDSSKIKVENPSTEEQICEVFSGTEADVEYAVNSAEKAFNPSWTHCDPKVRGKYLYKIAEIMEKKKDLIAAIESTDNGKTLELSAGDVSVAIDYVRSAAGQCDNCLGGRTIESGDGYVNYTVREPIGICGQIIPWNFPLLMLSWKIAPALATGNVVVLKPASLTPLNALFFAKIVQEAGLPKGVVNIIPGPGRSVGDAIINHPKVRKVAFTGSTTIGKDVALKAASSNLKKVTLELGGKSAHVVFNDAKMPTTLDNLVNGIFKNAGQICSSGSRIYVQSGIYDHLLASLKKHLEENIKVGSPFDPENYQGAIIGKSQFDNIMNYIAIGKKEGAKLLTGGERVGTKGYFIRPTIFYDVKEDMRIVKEEIFGPIVTISKFDTLEQVITMANDSEFGLGAGIETQNINTALYVSKYLHAGTCWINDYNSFHHGVPFGGFKQSGYGREMGVEALANYSDTKAIRIKLDI</sequence>
<dbReference type="Gene3D" id="3.40.605.10">
    <property type="entry name" value="Aldehyde Dehydrogenase, Chain A, domain 1"/>
    <property type="match status" value="1"/>
</dbReference>
<dbReference type="SUPFAM" id="SSF53720">
    <property type="entry name" value="ALDH-like"/>
    <property type="match status" value="1"/>
</dbReference>
<evidence type="ECO:0000256" key="2">
    <source>
        <dbReference type="ARBA" id="ARBA00023002"/>
    </source>
</evidence>
<comment type="similarity">
    <text evidence="1 4">Belongs to the aldehyde dehydrogenase family.</text>
</comment>
<organism evidence="6 7">
    <name type="scientific">Saccharomycodes ludwigii</name>
    <dbReference type="NCBI Taxonomy" id="36035"/>
    <lineage>
        <taxon>Eukaryota</taxon>
        <taxon>Fungi</taxon>
        <taxon>Dikarya</taxon>
        <taxon>Ascomycota</taxon>
        <taxon>Saccharomycotina</taxon>
        <taxon>Saccharomycetes</taxon>
        <taxon>Saccharomycodales</taxon>
        <taxon>Saccharomycodaceae</taxon>
        <taxon>Saccharomycodes</taxon>
    </lineage>
</organism>
<dbReference type="InterPro" id="IPR029510">
    <property type="entry name" value="Ald_DH_CS_GLU"/>
</dbReference>
<evidence type="ECO:0000313" key="7">
    <source>
        <dbReference type="Proteomes" id="UP000262825"/>
    </source>
</evidence>
<dbReference type="AlphaFoldDB" id="A0A376BB39"/>
<feature type="domain" description="Aldehyde dehydrogenase" evidence="5">
    <location>
        <begin position="95"/>
        <end position="556"/>
    </location>
</feature>
<keyword evidence="7" id="KW-1185">Reference proteome</keyword>
<dbReference type="FunFam" id="3.40.605.10:FF:000001">
    <property type="entry name" value="Aldehyde dehydrogenase 1"/>
    <property type="match status" value="1"/>
</dbReference>
<evidence type="ECO:0000313" key="6">
    <source>
        <dbReference type="EMBL" id="SSD61898.1"/>
    </source>
</evidence>
<gene>
    <name evidence="6" type="ORF">SCODWIG_03659</name>
</gene>
<dbReference type="VEuPathDB" id="FungiDB:SCODWIG_03659"/>
<dbReference type="PROSITE" id="PS00687">
    <property type="entry name" value="ALDEHYDE_DEHYDR_GLU"/>
    <property type="match status" value="1"/>
</dbReference>
<keyword evidence="2 4" id="KW-0560">Oxidoreductase</keyword>
<dbReference type="Pfam" id="PF00171">
    <property type="entry name" value="Aldedh"/>
    <property type="match status" value="1"/>
</dbReference>
<dbReference type="Proteomes" id="UP000262825">
    <property type="component" value="Unassembled WGS sequence"/>
</dbReference>